<feature type="region of interest" description="Disordered" evidence="1">
    <location>
        <begin position="66"/>
        <end position="130"/>
    </location>
</feature>
<keyword evidence="3" id="KW-1185">Reference proteome</keyword>
<gene>
    <name evidence="2" type="ORF">EVAR_29801_1</name>
</gene>
<organism evidence="2 3">
    <name type="scientific">Eumeta variegata</name>
    <name type="common">Bagworm moth</name>
    <name type="synonym">Eumeta japonica</name>
    <dbReference type="NCBI Taxonomy" id="151549"/>
    <lineage>
        <taxon>Eukaryota</taxon>
        <taxon>Metazoa</taxon>
        <taxon>Ecdysozoa</taxon>
        <taxon>Arthropoda</taxon>
        <taxon>Hexapoda</taxon>
        <taxon>Insecta</taxon>
        <taxon>Pterygota</taxon>
        <taxon>Neoptera</taxon>
        <taxon>Endopterygota</taxon>
        <taxon>Lepidoptera</taxon>
        <taxon>Glossata</taxon>
        <taxon>Ditrysia</taxon>
        <taxon>Tineoidea</taxon>
        <taxon>Psychidae</taxon>
        <taxon>Oiketicinae</taxon>
        <taxon>Eumeta</taxon>
    </lineage>
</organism>
<feature type="region of interest" description="Disordered" evidence="1">
    <location>
        <begin position="180"/>
        <end position="200"/>
    </location>
</feature>
<feature type="compositionally biased region" description="Acidic residues" evidence="1">
    <location>
        <begin position="187"/>
        <end position="199"/>
    </location>
</feature>
<sequence>MQKKCNNATNAFELTRYDRDRSVNKPLMRVEHINGSANTLRTDTLSHPLQLPVPDNVSLVSLHTLLSTSQAPRPPARPTRHSRDRPQHLPKEQGLTAVASTPVTEVSTPTSNALTASMSSPELNGASGVPGTAPKAVLPCVDQAAQADTAVVHAHGASGSSSETGDMVFSELEVFFDENNHSPAEENSNEENDVDEETMSDYTQIRSCPKSYPFIVFPVLVRPTAAEQSSMSEISTCAWSLSPEPCSEEEGRVYPYCHYRRHRPAPRPTPYASRPRPRTAPHTPSSSPHHAHSSGDI</sequence>
<name>A0A4C1XSH2_EUMVA</name>
<accession>A0A4C1XSH2</accession>
<evidence type="ECO:0000313" key="3">
    <source>
        <dbReference type="Proteomes" id="UP000299102"/>
    </source>
</evidence>
<evidence type="ECO:0000313" key="2">
    <source>
        <dbReference type="EMBL" id="GBP65137.1"/>
    </source>
</evidence>
<proteinExistence type="predicted"/>
<evidence type="ECO:0000256" key="1">
    <source>
        <dbReference type="SAM" id="MobiDB-lite"/>
    </source>
</evidence>
<comment type="caution">
    <text evidence="2">The sequence shown here is derived from an EMBL/GenBank/DDBJ whole genome shotgun (WGS) entry which is preliminary data.</text>
</comment>
<feature type="compositionally biased region" description="Low complexity" evidence="1">
    <location>
        <begin position="96"/>
        <end position="111"/>
    </location>
</feature>
<dbReference type="AlphaFoldDB" id="A0A4C1XSH2"/>
<dbReference type="EMBL" id="BGZK01000920">
    <property type="protein sequence ID" value="GBP65137.1"/>
    <property type="molecule type" value="Genomic_DNA"/>
</dbReference>
<protein>
    <submittedName>
        <fullName evidence="2">Uncharacterized protein</fullName>
    </submittedName>
</protein>
<feature type="compositionally biased region" description="Polar residues" evidence="1">
    <location>
        <begin position="112"/>
        <end position="122"/>
    </location>
</feature>
<dbReference type="OrthoDB" id="7485718at2759"/>
<feature type="region of interest" description="Disordered" evidence="1">
    <location>
        <begin position="259"/>
        <end position="297"/>
    </location>
</feature>
<reference evidence="2 3" key="1">
    <citation type="journal article" date="2019" name="Commun. Biol.">
        <title>The bagworm genome reveals a unique fibroin gene that provides high tensile strength.</title>
        <authorList>
            <person name="Kono N."/>
            <person name="Nakamura H."/>
            <person name="Ohtoshi R."/>
            <person name="Tomita M."/>
            <person name="Numata K."/>
            <person name="Arakawa K."/>
        </authorList>
    </citation>
    <scope>NUCLEOTIDE SEQUENCE [LARGE SCALE GENOMIC DNA]</scope>
</reference>
<dbReference type="Proteomes" id="UP000299102">
    <property type="component" value="Unassembled WGS sequence"/>
</dbReference>